<evidence type="ECO:0000313" key="10">
    <source>
        <dbReference type="EMBL" id="QID05251.1"/>
    </source>
</evidence>
<dbReference type="Pfam" id="PF00484">
    <property type="entry name" value="Pro_CA"/>
    <property type="match status" value="1"/>
</dbReference>
<name>A0A6G6AA29_9AGAR</name>
<evidence type="ECO:0000256" key="4">
    <source>
        <dbReference type="ARBA" id="ARBA00022833"/>
    </source>
</evidence>
<feature type="binding site" evidence="7">
    <location>
        <position position="73"/>
    </location>
    <ligand>
        <name>Zn(2+)</name>
        <dbReference type="ChEBI" id="CHEBI:29105"/>
    </ligand>
</feature>
<gene>
    <name evidence="10" type="primary">CA-5</name>
</gene>
<evidence type="ECO:0000256" key="1">
    <source>
        <dbReference type="ARBA" id="ARBA00006217"/>
    </source>
</evidence>
<feature type="signal peptide" evidence="9">
    <location>
        <begin position="1"/>
        <end position="21"/>
    </location>
</feature>
<feature type="chain" id="PRO_5026077914" description="Carbonic anhydrase" evidence="9">
    <location>
        <begin position="22"/>
        <end position="202"/>
    </location>
</feature>
<sequence length="202" mass="22214">MLAFYSSLALLCLNLGPSVLGHPTKRAPGDAWDVLYNGHNAFLSEIERDHPGSLKDLATSGQHPNFTVLACSDSRVAPEMIFNTQPGTIFSERVVANQYDPLDLPEKELVDFRANHTTNATIEAPKLRDPAFRALVEENVKRNVLNIAESSFIKEHWSNTTNPPVFVYGLVYDIENGSIFDLNFTRGPSGSSPPSSPFPGVE</sequence>
<dbReference type="SUPFAM" id="SSF53056">
    <property type="entry name" value="beta-carbonic anhydrase, cab"/>
    <property type="match status" value="1"/>
</dbReference>
<dbReference type="InterPro" id="IPR036874">
    <property type="entry name" value="Carbonic_anhydrase_sf"/>
</dbReference>
<dbReference type="InterPro" id="IPR001765">
    <property type="entry name" value="Carbonic_anhydrase"/>
</dbReference>
<evidence type="ECO:0000256" key="7">
    <source>
        <dbReference type="PIRSR" id="PIRSR601765-1"/>
    </source>
</evidence>
<proteinExistence type="inferred from homology"/>
<dbReference type="PANTHER" id="PTHR11002:SF76">
    <property type="entry name" value="CARBONIC ANHYDRASE"/>
    <property type="match status" value="1"/>
</dbReference>
<reference evidence="10" key="1">
    <citation type="submission" date="2019-07" db="EMBL/GenBank/DDBJ databases">
        <authorList>
            <person name="Liu L."/>
            <person name="Tong T."/>
        </authorList>
    </citation>
    <scope>NUCLEOTIDE SEQUENCE</scope>
</reference>
<dbReference type="GO" id="GO:0008270">
    <property type="term" value="F:zinc ion binding"/>
    <property type="evidence" value="ECO:0007669"/>
    <property type="project" value="UniProtKB-UniRule"/>
</dbReference>
<dbReference type="GO" id="GO:0004089">
    <property type="term" value="F:carbonate dehydratase activity"/>
    <property type="evidence" value="ECO:0007669"/>
    <property type="project" value="UniProtKB-UniRule"/>
</dbReference>
<comment type="cofactor">
    <cofactor evidence="7">
        <name>Zn(2+)</name>
        <dbReference type="ChEBI" id="CHEBI:29105"/>
    </cofactor>
    <text evidence="7">Binds 1 zinc ion per subunit.</text>
</comment>
<comment type="similarity">
    <text evidence="1 8">Belongs to the beta-class carbonic anhydrase family.</text>
</comment>
<dbReference type="PROSITE" id="PS00704">
    <property type="entry name" value="PROK_CO2_ANHYDRASE_1"/>
    <property type="match status" value="1"/>
</dbReference>
<dbReference type="PANTHER" id="PTHR11002">
    <property type="entry name" value="CARBONIC ANHYDRASE"/>
    <property type="match status" value="1"/>
</dbReference>
<dbReference type="AlphaFoldDB" id="A0A6G6AA29"/>
<evidence type="ECO:0000256" key="5">
    <source>
        <dbReference type="ARBA" id="ARBA00023239"/>
    </source>
</evidence>
<protein>
    <recommendedName>
        <fullName evidence="2 8">Carbonic anhydrase</fullName>
        <ecNumber evidence="2 8">4.2.1.1</ecNumber>
    </recommendedName>
    <alternativeName>
        <fullName evidence="8">Carbonate dehydratase</fullName>
    </alternativeName>
</protein>
<dbReference type="InterPro" id="IPR015892">
    <property type="entry name" value="Carbonic_anhydrase_CS"/>
</dbReference>
<dbReference type="GO" id="GO:0015976">
    <property type="term" value="P:carbon utilization"/>
    <property type="evidence" value="ECO:0007669"/>
    <property type="project" value="InterPro"/>
</dbReference>
<dbReference type="EC" id="4.2.1.1" evidence="2 8"/>
<dbReference type="EMBL" id="MN136096">
    <property type="protein sequence ID" value="QID05251.1"/>
    <property type="molecule type" value="Genomic_DNA"/>
</dbReference>
<evidence type="ECO:0000256" key="9">
    <source>
        <dbReference type="SAM" id="SignalP"/>
    </source>
</evidence>
<accession>A0A6G6AA29</accession>
<keyword evidence="5 8" id="KW-0456">Lyase</keyword>
<comment type="catalytic activity">
    <reaction evidence="6 8">
        <text>hydrogencarbonate + H(+) = CO2 + H2O</text>
        <dbReference type="Rhea" id="RHEA:10748"/>
        <dbReference type="ChEBI" id="CHEBI:15377"/>
        <dbReference type="ChEBI" id="CHEBI:15378"/>
        <dbReference type="ChEBI" id="CHEBI:16526"/>
        <dbReference type="ChEBI" id="CHEBI:17544"/>
        <dbReference type="EC" id="4.2.1.1"/>
    </reaction>
</comment>
<dbReference type="Gene3D" id="3.40.1050.10">
    <property type="entry name" value="Carbonic anhydrase"/>
    <property type="match status" value="2"/>
</dbReference>
<evidence type="ECO:0000256" key="3">
    <source>
        <dbReference type="ARBA" id="ARBA00022723"/>
    </source>
</evidence>
<dbReference type="CDD" id="cd00382">
    <property type="entry name" value="beta_CA"/>
    <property type="match status" value="1"/>
</dbReference>
<organism evidence="10">
    <name type="scientific">Flammulina filiformis</name>
    <dbReference type="NCBI Taxonomy" id="2060913"/>
    <lineage>
        <taxon>Eukaryota</taxon>
        <taxon>Fungi</taxon>
        <taxon>Dikarya</taxon>
        <taxon>Basidiomycota</taxon>
        <taxon>Agaricomycotina</taxon>
        <taxon>Agaricomycetes</taxon>
        <taxon>Agaricomycetidae</taxon>
        <taxon>Agaricales</taxon>
        <taxon>Marasmiineae</taxon>
        <taxon>Physalacriaceae</taxon>
        <taxon>Flammulina</taxon>
    </lineage>
</organism>
<keyword evidence="9" id="KW-0732">Signal</keyword>
<feature type="binding site" evidence="7">
    <location>
        <position position="71"/>
    </location>
    <ligand>
        <name>Zn(2+)</name>
        <dbReference type="ChEBI" id="CHEBI:29105"/>
    </ligand>
</feature>
<evidence type="ECO:0000256" key="2">
    <source>
        <dbReference type="ARBA" id="ARBA00012925"/>
    </source>
</evidence>
<comment type="function">
    <text evidence="8">Reversible hydration of carbon dioxide.</text>
</comment>
<keyword evidence="3 7" id="KW-0479">Metal-binding</keyword>
<keyword evidence="4 7" id="KW-0862">Zinc</keyword>
<dbReference type="SMART" id="SM00947">
    <property type="entry name" value="Pro_CA"/>
    <property type="match status" value="1"/>
</dbReference>
<evidence type="ECO:0000256" key="8">
    <source>
        <dbReference type="RuleBase" id="RU003956"/>
    </source>
</evidence>
<evidence type="ECO:0000256" key="6">
    <source>
        <dbReference type="ARBA" id="ARBA00048348"/>
    </source>
</evidence>